<dbReference type="AlphaFoldDB" id="A0A9D1S614"/>
<evidence type="ECO:0000259" key="1">
    <source>
        <dbReference type="PROSITE" id="PS51186"/>
    </source>
</evidence>
<name>A0A9D1S614_9FIRM</name>
<dbReference type="PANTHER" id="PTHR43617:SF2">
    <property type="entry name" value="UPF0039 PROTEIN SLL0451"/>
    <property type="match status" value="1"/>
</dbReference>
<dbReference type="InterPro" id="IPR050276">
    <property type="entry name" value="MshD_Acetyltransferase"/>
</dbReference>
<dbReference type="CDD" id="cd04301">
    <property type="entry name" value="NAT_SF"/>
    <property type="match status" value="1"/>
</dbReference>
<dbReference type="EMBL" id="DVND01000067">
    <property type="protein sequence ID" value="HIU48231.1"/>
    <property type="molecule type" value="Genomic_DNA"/>
</dbReference>
<dbReference type="InterPro" id="IPR016181">
    <property type="entry name" value="Acyl_CoA_acyltransferase"/>
</dbReference>
<evidence type="ECO:0000313" key="2">
    <source>
        <dbReference type="EMBL" id="HIU48231.1"/>
    </source>
</evidence>
<evidence type="ECO:0000313" key="3">
    <source>
        <dbReference type="Proteomes" id="UP000824111"/>
    </source>
</evidence>
<proteinExistence type="predicted"/>
<gene>
    <name evidence="2" type="ORF">IAB04_02595</name>
</gene>
<reference evidence="2" key="2">
    <citation type="journal article" date="2021" name="PeerJ">
        <title>Extensive microbial diversity within the chicken gut microbiome revealed by metagenomics and culture.</title>
        <authorList>
            <person name="Gilroy R."/>
            <person name="Ravi A."/>
            <person name="Getino M."/>
            <person name="Pursley I."/>
            <person name="Horton D.L."/>
            <person name="Alikhan N.F."/>
            <person name="Baker D."/>
            <person name="Gharbi K."/>
            <person name="Hall N."/>
            <person name="Watson M."/>
            <person name="Adriaenssens E.M."/>
            <person name="Foster-Nyarko E."/>
            <person name="Jarju S."/>
            <person name="Secka A."/>
            <person name="Antonio M."/>
            <person name="Oren A."/>
            <person name="Chaudhuri R.R."/>
            <person name="La Ragione R."/>
            <person name="Hildebrand F."/>
            <person name="Pallen M.J."/>
        </authorList>
    </citation>
    <scope>NUCLEOTIDE SEQUENCE</scope>
    <source>
        <strain evidence="2">ChiSjej4B22-9803</strain>
    </source>
</reference>
<accession>A0A9D1S614</accession>
<feature type="domain" description="N-acetyltransferase" evidence="1">
    <location>
        <begin position="1"/>
        <end position="151"/>
    </location>
</feature>
<dbReference type="Gene3D" id="3.40.630.30">
    <property type="match status" value="1"/>
</dbReference>
<organism evidence="2 3">
    <name type="scientific">Candidatus Avimonoglobus intestinipullorum</name>
    <dbReference type="NCBI Taxonomy" id="2840699"/>
    <lineage>
        <taxon>Bacteria</taxon>
        <taxon>Bacillati</taxon>
        <taxon>Bacillota</taxon>
        <taxon>Clostridia</taxon>
        <taxon>Eubacteriales</taxon>
        <taxon>Candidatus Avimonoglobus</taxon>
    </lineage>
</organism>
<dbReference type="GO" id="GO:0016747">
    <property type="term" value="F:acyltransferase activity, transferring groups other than amino-acyl groups"/>
    <property type="evidence" value="ECO:0007669"/>
    <property type="project" value="InterPro"/>
</dbReference>
<reference evidence="2" key="1">
    <citation type="submission" date="2020-10" db="EMBL/GenBank/DDBJ databases">
        <authorList>
            <person name="Gilroy R."/>
        </authorList>
    </citation>
    <scope>NUCLEOTIDE SEQUENCE</scope>
    <source>
        <strain evidence="2">ChiSjej4B22-9803</strain>
    </source>
</reference>
<sequence>MRIRKETAADYKAVYALVEAAFQTAEHADGDEQDLVERLRKSAAFIPELSLVAEDDGIVVGYILFTKNKVGDSEQLTLAPLAVLPGRQREGIGGKLIMEGHRIAENLGYAYSIVLGHASYYPRFGYVPAKEYGIRAPFQVPDEHFMACKLMQAAEEIEGVLQYPPEFGI</sequence>
<dbReference type="Pfam" id="PF00583">
    <property type="entry name" value="Acetyltransf_1"/>
    <property type="match status" value="1"/>
</dbReference>
<dbReference type="SUPFAM" id="SSF55729">
    <property type="entry name" value="Acyl-CoA N-acyltransferases (Nat)"/>
    <property type="match status" value="1"/>
</dbReference>
<dbReference type="Proteomes" id="UP000824111">
    <property type="component" value="Unassembled WGS sequence"/>
</dbReference>
<dbReference type="PROSITE" id="PS51186">
    <property type="entry name" value="GNAT"/>
    <property type="match status" value="1"/>
</dbReference>
<comment type="caution">
    <text evidence="2">The sequence shown here is derived from an EMBL/GenBank/DDBJ whole genome shotgun (WGS) entry which is preliminary data.</text>
</comment>
<dbReference type="InterPro" id="IPR000182">
    <property type="entry name" value="GNAT_dom"/>
</dbReference>
<protein>
    <submittedName>
        <fullName evidence="2">N-acetyltransferase</fullName>
    </submittedName>
</protein>
<dbReference type="PANTHER" id="PTHR43617">
    <property type="entry name" value="L-AMINO ACID N-ACETYLTRANSFERASE"/>
    <property type="match status" value="1"/>
</dbReference>